<dbReference type="InterPro" id="IPR018376">
    <property type="entry name" value="Enoyl-CoA_hyd/isom_CS"/>
</dbReference>
<keyword evidence="4" id="KW-0413">Isomerase</keyword>
<dbReference type="Pfam" id="PF00378">
    <property type="entry name" value="ECH_1"/>
    <property type="match status" value="1"/>
</dbReference>
<dbReference type="AlphaFoldDB" id="A0A075FRI7"/>
<evidence type="ECO:0000313" key="4">
    <source>
        <dbReference type="EMBL" id="AIE93899.1"/>
    </source>
</evidence>
<dbReference type="GO" id="GO:0016836">
    <property type="term" value="F:hydro-lyase activity"/>
    <property type="evidence" value="ECO:0007669"/>
    <property type="project" value="UniProtKB-ARBA"/>
</dbReference>
<dbReference type="InterPro" id="IPR001753">
    <property type="entry name" value="Enoyl-CoA_hydra/iso"/>
</dbReference>
<dbReference type="FunFam" id="1.10.12.10:FF:000001">
    <property type="entry name" value="Probable enoyl-CoA hydratase, mitochondrial"/>
    <property type="match status" value="1"/>
</dbReference>
<sequence length="263" mass="28013">MAENELVKVRIEDSIGIVTVDNPPVNALNSSVLEQLDKVIDDVSDNKEIVGIVLTGGGNNAFCAGADIKSFAQLTDPNDVLAVIELGQKVFKKLSGVGKPVVAAINGAAYGGGNELALACDIRISSDRARFSQPEVNLGLIPAWGGTQRLSRLVGVSKAKELIFTGQFVTAQEAYRIGMVNKVVPDGEELRAASDIVRQIASRAAPLAIKAAKEIINAGNDESTLEEGLDLEVEAMKELVKTEDIQEGIKGFTEKRQPKFKGK</sequence>
<evidence type="ECO:0000256" key="2">
    <source>
        <dbReference type="ARBA" id="ARBA00023239"/>
    </source>
</evidence>
<dbReference type="FunFam" id="3.90.226.10:FF:000009">
    <property type="entry name" value="Carnitinyl-CoA dehydratase"/>
    <property type="match status" value="1"/>
</dbReference>
<accession>A0A075FRI7</accession>
<dbReference type="PANTHER" id="PTHR11941:SF54">
    <property type="entry name" value="ENOYL-COA HYDRATASE, MITOCHONDRIAL"/>
    <property type="match status" value="1"/>
</dbReference>
<organism evidence="4">
    <name type="scientific">uncultured marine thaumarchaeote AD1000_41_C07</name>
    <dbReference type="NCBI Taxonomy" id="1455916"/>
    <lineage>
        <taxon>Archaea</taxon>
        <taxon>Nitrososphaerota</taxon>
        <taxon>environmental samples</taxon>
    </lineage>
</organism>
<evidence type="ECO:0000256" key="1">
    <source>
        <dbReference type="ARBA" id="ARBA00005254"/>
    </source>
</evidence>
<dbReference type="SUPFAM" id="SSF52096">
    <property type="entry name" value="ClpP/crotonase"/>
    <property type="match status" value="1"/>
</dbReference>
<name>A0A075FRI7_9ARCH</name>
<dbReference type="EMBL" id="KF900407">
    <property type="protein sequence ID" value="AIE93899.1"/>
    <property type="molecule type" value="Genomic_DNA"/>
</dbReference>
<gene>
    <name evidence="4" type="primary">crt</name>
</gene>
<proteinExistence type="inferred from homology"/>
<dbReference type="EC" id="4.2.1.55" evidence="4"/>
<dbReference type="GO" id="GO:0006635">
    <property type="term" value="P:fatty acid beta-oxidation"/>
    <property type="evidence" value="ECO:0007669"/>
    <property type="project" value="TreeGrafter"/>
</dbReference>
<dbReference type="Gene3D" id="1.10.12.10">
    <property type="entry name" value="Lyase 2-enoyl-coa Hydratase, Chain A, domain 2"/>
    <property type="match status" value="1"/>
</dbReference>
<dbReference type="GO" id="GO:0016853">
    <property type="term" value="F:isomerase activity"/>
    <property type="evidence" value="ECO:0007669"/>
    <property type="project" value="UniProtKB-KW"/>
</dbReference>
<keyword evidence="2 4" id="KW-0456">Lyase</keyword>
<dbReference type="CDD" id="cd06558">
    <property type="entry name" value="crotonase-like"/>
    <property type="match status" value="1"/>
</dbReference>
<dbReference type="PROSITE" id="PS00166">
    <property type="entry name" value="ENOYL_COA_HYDRATASE"/>
    <property type="match status" value="1"/>
</dbReference>
<dbReference type="InterPro" id="IPR029045">
    <property type="entry name" value="ClpP/crotonase-like_dom_sf"/>
</dbReference>
<reference evidence="4" key="1">
    <citation type="journal article" date="2014" name="Genome Biol. Evol.">
        <title>Pangenome evidence for extensive interdomain horizontal transfer affecting lineage core and shell genes in uncultured planktonic thaumarchaeota and euryarchaeota.</title>
        <authorList>
            <person name="Deschamps P."/>
            <person name="Zivanovic Y."/>
            <person name="Moreira D."/>
            <person name="Rodriguez-Valera F."/>
            <person name="Lopez-Garcia P."/>
        </authorList>
    </citation>
    <scope>NUCLEOTIDE SEQUENCE</scope>
</reference>
<comment type="similarity">
    <text evidence="1 3">Belongs to the enoyl-CoA hydratase/isomerase family.</text>
</comment>
<protein>
    <submittedName>
        <fullName evidence="4">Enoyl-CoA hydratase/isomerase (Crt)</fullName>
        <ecNumber evidence="4">4.2.1.55</ecNumber>
    </submittedName>
</protein>
<evidence type="ECO:0000256" key="3">
    <source>
        <dbReference type="RuleBase" id="RU003707"/>
    </source>
</evidence>
<dbReference type="Gene3D" id="3.90.226.10">
    <property type="entry name" value="2-enoyl-CoA Hydratase, Chain A, domain 1"/>
    <property type="match status" value="1"/>
</dbReference>
<dbReference type="PANTHER" id="PTHR11941">
    <property type="entry name" value="ENOYL-COA HYDRATASE-RELATED"/>
    <property type="match status" value="1"/>
</dbReference>
<dbReference type="InterPro" id="IPR014748">
    <property type="entry name" value="Enoyl-CoA_hydra_C"/>
</dbReference>